<dbReference type="Proteomes" id="UP001142462">
    <property type="component" value="Unassembled WGS sequence"/>
</dbReference>
<comment type="caution">
    <text evidence="2">The sequence shown here is derived from an EMBL/GenBank/DDBJ whole genome shotgun (WGS) entry which is preliminary data.</text>
</comment>
<keyword evidence="3" id="KW-1185">Reference proteome</keyword>
<dbReference type="SUPFAM" id="SSF48452">
    <property type="entry name" value="TPR-like"/>
    <property type="match status" value="1"/>
</dbReference>
<evidence type="ECO:0000313" key="2">
    <source>
        <dbReference type="EMBL" id="GLJ62331.1"/>
    </source>
</evidence>
<name>A0A9W6H4S3_9MICO</name>
<dbReference type="InterPro" id="IPR041656">
    <property type="entry name" value="TPR_5"/>
</dbReference>
<evidence type="ECO:0000313" key="3">
    <source>
        <dbReference type="Proteomes" id="UP001142462"/>
    </source>
</evidence>
<dbReference type="EMBL" id="BSEJ01000012">
    <property type="protein sequence ID" value="GLJ62331.1"/>
    <property type="molecule type" value="Genomic_DNA"/>
</dbReference>
<dbReference type="Pfam" id="PF12688">
    <property type="entry name" value="TPR_5"/>
    <property type="match status" value="1"/>
</dbReference>
<accession>A0A9W6H4S3</accession>
<dbReference type="AlphaFoldDB" id="A0A9W6H4S3"/>
<feature type="domain" description="Tetratrico peptide repeat group 5" evidence="1">
    <location>
        <begin position="37"/>
        <end position="155"/>
    </location>
</feature>
<reference evidence="2" key="1">
    <citation type="journal article" date="2014" name="Int. J. Syst. Evol. Microbiol.">
        <title>Complete genome sequence of Corynebacterium casei LMG S-19264T (=DSM 44701T), isolated from a smear-ripened cheese.</title>
        <authorList>
            <consortium name="US DOE Joint Genome Institute (JGI-PGF)"/>
            <person name="Walter F."/>
            <person name="Albersmeier A."/>
            <person name="Kalinowski J."/>
            <person name="Ruckert C."/>
        </authorList>
    </citation>
    <scope>NUCLEOTIDE SEQUENCE</scope>
    <source>
        <strain evidence="2">VKM Ac-1020</strain>
    </source>
</reference>
<dbReference type="RefSeq" id="WP_271174024.1">
    <property type="nucleotide sequence ID" value="NZ_BSEJ01000012.1"/>
</dbReference>
<evidence type="ECO:0000259" key="1">
    <source>
        <dbReference type="Pfam" id="PF12688"/>
    </source>
</evidence>
<protein>
    <recommendedName>
        <fullName evidence="1">Tetratrico peptide repeat group 5 domain-containing protein</fullName>
    </recommendedName>
</protein>
<proteinExistence type="predicted"/>
<sequence>MNADWEKRVEAVWADDDESTLVERMAAVAADAPHPALAAFELGGAHDSVGREAEALELYERAAAAGIADLDPDRAAQLAIQRASTLRNLGRADDAIALLEAAPAHPATGAAREVFLALALHSAGRDAEALRTAIEALVPSLPRYRRSAAAYARELTGE</sequence>
<dbReference type="InterPro" id="IPR011990">
    <property type="entry name" value="TPR-like_helical_dom_sf"/>
</dbReference>
<dbReference type="Gene3D" id="1.25.40.10">
    <property type="entry name" value="Tetratricopeptide repeat domain"/>
    <property type="match status" value="1"/>
</dbReference>
<reference evidence="2" key="2">
    <citation type="submission" date="2023-01" db="EMBL/GenBank/DDBJ databases">
        <authorList>
            <person name="Sun Q."/>
            <person name="Evtushenko L."/>
        </authorList>
    </citation>
    <scope>NUCLEOTIDE SEQUENCE</scope>
    <source>
        <strain evidence="2">VKM Ac-1020</strain>
    </source>
</reference>
<organism evidence="2 3">
    <name type="scientific">Microbacterium barkeri</name>
    <dbReference type="NCBI Taxonomy" id="33917"/>
    <lineage>
        <taxon>Bacteria</taxon>
        <taxon>Bacillati</taxon>
        <taxon>Actinomycetota</taxon>
        <taxon>Actinomycetes</taxon>
        <taxon>Micrococcales</taxon>
        <taxon>Microbacteriaceae</taxon>
        <taxon>Microbacterium</taxon>
    </lineage>
</organism>
<gene>
    <name evidence="2" type="ORF">GCM10017576_24610</name>
</gene>